<evidence type="ECO:0000313" key="7">
    <source>
        <dbReference type="EMBL" id="QKU34569.1"/>
    </source>
</evidence>
<feature type="compositionally biased region" description="Basic residues" evidence="5">
    <location>
        <begin position="322"/>
        <end position="345"/>
    </location>
</feature>
<organism evidence="7">
    <name type="scientific">Tupanvirus deep ocean</name>
    <dbReference type="NCBI Taxonomy" id="2126984"/>
    <lineage>
        <taxon>Viruses</taxon>
        <taxon>Varidnaviria</taxon>
        <taxon>Bamfordvirae</taxon>
        <taxon>Nucleocytoviricota</taxon>
        <taxon>Megaviricetes</taxon>
        <taxon>Imitervirales</taxon>
        <taxon>Mimiviridae</taxon>
        <taxon>Megamimivirinae</taxon>
        <taxon>Tupanvirus</taxon>
        <taxon>Tupanvirus altamarinense</taxon>
    </lineage>
</organism>
<feature type="region of interest" description="Disordered" evidence="5">
    <location>
        <begin position="183"/>
        <end position="345"/>
    </location>
</feature>
<dbReference type="EC" id="2.3.2.23" evidence="2"/>
<feature type="domain" description="UBC core" evidence="6">
    <location>
        <begin position="4"/>
        <end position="164"/>
    </location>
</feature>
<accession>A0A6N1NHF7</accession>
<evidence type="ECO:0000259" key="6">
    <source>
        <dbReference type="PROSITE" id="PS50127"/>
    </source>
</evidence>
<reference evidence="7" key="1">
    <citation type="submission" date="2017-06" db="EMBL/GenBank/DDBJ databases">
        <authorList>
            <person name="Assis F.L."/>
            <person name="Abrahao J.S."/>
            <person name="Silva L."/>
            <person name="Khalil J.B."/>
            <person name="Rodrigues R."/>
            <person name="Silva L.S."/>
            <person name="Boratto P."/>
            <person name="Andrade M."/>
            <person name="Kroon E.G."/>
            <person name="Ribeiro B."/>
            <person name="Bergier I."/>
            <person name="Seligmann H."/>
            <person name="Ghigo E."/>
            <person name="Colson P."/>
            <person name="Levasseur A."/>
            <person name="Raoult D."/>
            <person name="Scola B.L."/>
        </authorList>
    </citation>
    <scope>NUCLEOTIDE SEQUENCE</scope>
    <source>
        <strain evidence="7">Deep ocean</strain>
    </source>
</reference>
<evidence type="ECO:0000256" key="1">
    <source>
        <dbReference type="ARBA" id="ARBA00004906"/>
    </source>
</evidence>
<feature type="compositionally biased region" description="Basic residues" evidence="5">
    <location>
        <begin position="294"/>
        <end position="304"/>
    </location>
</feature>
<dbReference type="GO" id="GO:0016567">
    <property type="term" value="P:protein ubiquitination"/>
    <property type="evidence" value="ECO:0007669"/>
    <property type="project" value="UniProtKB-UniPathway"/>
</dbReference>
<name>A0A6N1NHF7_9VIRU</name>
<dbReference type="UniPathway" id="UPA00143"/>
<feature type="compositionally biased region" description="Basic residues" evidence="5">
    <location>
        <begin position="219"/>
        <end position="229"/>
    </location>
</feature>
<evidence type="ECO:0000256" key="5">
    <source>
        <dbReference type="SAM" id="MobiDB-lite"/>
    </source>
</evidence>
<comment type="pathway">
    <text evidence="1">Protein modification; protein ubiquitination.</text>
</comment>
<reference evidence="7" key="2">
    <citation type="journal article" date="2018" name="Nat. Commun.">
        <title>Tailed giant Tupanvirus possesses the most complete translational apparatus of the known virosphere.</title>
        <authorList>
            <person name="Abrahao J."/>
            <person name="Silva L."/>
            <person name="Silva L.S."/>
            <person name="Khalil J.Y.B."/>
            <person name="Rodrigues R."/>
            <person name="Arantes T."/>
            <person name="Assis F."/>
            <person name="Boratto P."/>
            <person name="Andrade M."/>
            <person name="Kroon E.G."/>
            <person name="Ribeiro B."/>
            <person name="Bergier I."/>
            <person name="Seligmann H."/>
            <person name="Ghigo E."/>
            <person name="Colson P."/>
            <person name="Levasseur A."/>
            <person name="Kroemer G."/>
            <person name="Raoult D."/>
            <person name="La Scola B."/>
        </authorList>
    </citation>
    <scope>NUCLEOTIDE SEQUENCE [LARGE SCALE GENOMIC DNA]</scope>
    <source>
        <strain evidence="7">Deep ocean</strain>
    </source>
</reference>
<dbReference type="RefSeq" id="YP_010781206.1">
    <property type="nucleotide sequence ID" value="NC_075038.1"/>
</dbReference>
<dbReference type="SUPFAM" id="SSF54495">
    <property type="entry name" value="UBC-like"/>
    <property type="match status" value="1"/>
</dbReference>
<dbReference type="SMART" id="SM00212">
    <property type="entry name" value="UBCc"/>
    <property type="match status" value="1"/>
</dbReference>
<dbReference type="PROSITE" id="PS50127">
    <property type="entry name" value="UBC_2"/>
    <property type="match status" value="1"/>
</dbReference>
<dbReference type="KEGG" id="vg:80517897"/>
<feature type="compositionally biased region" description="Basic residues" evidence="5">
    <location>
        <begin position="266"/>
        <end position="275"/>
    </location>
</feature>
<protein>
    <recommendedName>
        <fullName evidence="2">E2 ubiquitin-conjugating enzyme</fullName>
        <ecNumber evidence="2">2.3.2.23</ecNumber>
    </recommendedName>
    <alternativeName>
        <fullName evidence="4">Ubiquitin carrier protein</fullName>
    </alternativeName>
    <alternativeName>
        <fullName evidence="3">Ubiquitin-protein ligase</fullName>
    </alternativeName>
</protein>
<dbReference type="CDD" id="cd23799">
    <property type="entry name" value="UBCc_UBE2J"/>
    <property type="match status" value="1"/>
</dbReference>
<dbReference type="GO" id="GO:0061631">
    <property type="term" value="F:ubiquitin conjugating enzyme activity"/>
    <property type="evidence" value="ECO:0007669"/>
    <property type="project" value="UniProtKB-EC"/>
</dbReference>
<dbReference type="Gene3D" id="3.10.110.10">
    <property type="entry name" value="Ubiquitin Conjugating Enzyme"/>
    <property type="match status" value="1"/>
</dbReference>
<dbReference type="InterPro" id="IPR000608">
    <property type="entry name" value="UBC"/>
</dbReference>
<dbReference type="EMBL" id="MF405918">
    <property type="protein sequence ID" value="QKU34569.1"/>
    <property type="molecule type" value="Genomic_DNA"/>
</dbReference>
<dbReference type="InterPro" id="IPR016135">
    <property type="entry name" value="UBQ-conjugating_enzyme/RWD"/>
</dbReference>
<dbReference type="Pfam" id="PF00179">
    <property type="entry name" value="UQ_con"/>
    <property type="match status" value="1"/>
</dbReference>
<evidence type="ECO:0000256" key="2">
    <source>
        <dbReference type="ARBA" id="ARBA00012486"/>
    </source>
</evidence>
<feature type="compositionally biased region" description="Acidic residues" evidence="5">
    <location>
        <begin position="234"/>
        <end position="262"/>
    </location>
</feature>
<feature type="compositionally biased region" description="Basic residues" evidence="5">
    <location>
        <begin position="188"/>
        <end position="201"/>
    </location>
</feature>
<evidence type="ECO:0000256" key="3">
    <source>
        <dbReference type="ARBA" id="ARBA00030012"/>
    </source>
</evidence>
<dbReference type="GeneID" id="80517897"/>
<evidence type="ECO:0000256" key="4">
    <source>
        <dbReference type="ARBA" id="ARBA00031729"/>
    </source>
</evidence>
<dbReference type="PANTHER" id="PTHR24067">
    <property type="entry name" value="UBIQUITIN-CONJUGATING ENZYME E2"/>
    <property type="match status" value="1"/>
</dbReference>
<proteinExistence type="predicted"/>
<sequence>MSTVVNKRVIKDIRDGMLNLKNDHNILIAPEENDFYKIHFVIPGPEDTPFEGGLYHGMIRLNQNHPYGPPNIHMITPSGRFEAEPYPIPNGSRGICTTTSSFHPETWTPMNNIETVIKGFLSLMCDLSDLGVGALKTIRPDEIKKMAIKSLDHLKSDVVIKTLFPDLHESLVKGTYKPVKLSDLSKNTKSKNTPKQKKSQPNKKIVEEDFEVDEPIPTKSKRKPSTKKKIVSESESDSDNSDNNNSDDEIILVSDSEDEEVEEKPKRKQSKTKKTTKYESDSDDDQSSEEEKPKRRQSKTKKTTKHESDSDDDQSSEEEKPKRRQSKTKKTVAAKKTMKKSSRNK</sequence>
<dbReference type="InterPro" id="IPR050113">
    <property type="entry name" value="Ub_conjugating_enzyme"/>
</dbReference>